<reference evidence="1" key="1">
    <citation type="submission" date="2021-11" db="EMBL/GenBank/DDBJ databases">
        <title>Streptomyces corallinus and Kineosporia corallina sp. nov., two new coral-derived marine actinobacteria.</title>
        <authorList>
            <person name="Buangrab K."/>
            <person name="Sutthacheep M."/>
            <person name="Yeemin T."/>
            <person name="Harunari E."/>
            <person name="Igarashi Y."/>
            <person name="Sripreechasak P."/>
            <person name="Kanchanasin P."/>
            <person name="Tanasupawat S."/>
            <person name="Phongsopitanun W."/>
        </authorList>
    </citation>
    <scope>NUCLEOTIDE SEQUENCE</scope>
    <source>
        <strain evidence="1">JCM 31032</strain>
    </source>
</reference>
<gene>
    <name evidence="1" type="ORF">LR394_18930</name>
</gene>
<keyword evidence="2" id="KW-1185">Reference proteome</keyword>
<protein>
    <submittedName>
        <fullName evidence="1">Uncharacterized protein</fullName>
    </submittedName>
</protein>
<name>A0A9X1SUH6_9ACTN</name>
<evidence type="ECO:0000313" key="2">
    <source>
        <dbReference type="Proteomes" id="UP001138997"/>
    </source>
</evidence>
<dbReference type="EMBL" id="JAJOMB010000010">
    <property type="protein sequence ID" value="MCD5312987.1"/>
    <property type="molecule type" value="Genomic_DNA"/>
</dbReference>
<organism evidence="1 2">
    <name type="scientific">Kineosporia babensis</name>
    <dbReference type="NCBI Taxonomy" id="499548"/>
    <lineage>
        <taxon>Bacteria</taxon>
        <taxon>Bacillati</taxon>
        <taxon>Actinomycetota</taxon>
        <taxon>Actinomycetes</taxon>
        <taxon>Kineosporiales</taxon>
        <taxon>Kineosporiaceae</taxon>
        <taxon>Kineosporia</taxon>
    </lineage>
</organism>
<proteinExistence type="predicted"/>
<sequence length="64" mass="7021">MTISDLETGELHRFANFAAAAVPKNIAGVYTIWDADQFIYVGIGGTRIRYTEPDYANSSLPTIP</sequence>
<dbReference type="Proteomes" id="UP001138997">
    <property type="component" value="Unassembled WGS sequence"/>
</dbReference>
<dbReference type="RefSeq" id="WP_231443766.1">
    <property type="nucleotide sequence ID" value="NZ_JAJOMB010000010.1"/>
</dbReference>
<comment type="caution">
    <text evidence="1">The sequence shown here is derived from an EMBL/GenBank/DDBJ whole genome shotgun (WGS) entry which is preliminary data.</text>
</comment>
<evidence type="ECO:0000313" key="1">
    <source>
        <dbReference type="EMBL" id="MCD5312987.1"/>
    </source>
</evidence>
<accession>A0A9X1SUH6</accession>
<dbReference type="AlphaFoldDB" id="A0A9X1SUH6"/>